<dbReference type="InterPro" id="IPR011990">
    <property type="entry name" value="TPR-like_helical_dom_sf"/>
</dbReference>
<organism evidence="7 8">
    <name type="scientific">Strongyloides papillosus</name>
    <name type="common">Intestinal threadworm</name>
    <dbReference type="NCBI Taxonomy" id="174720"/>
    <lineage>
        <taxon>Eukaryota</taxon>
        <taxon>Metazoa</taxon>
        <taxon>Ecdysozoa</taxon>
        <taxon>Nematoda</taxon>
        <taxon>Chromadorea</taxon>
        <taxon>Rhabditida</taxon>
        <taxon>Tylenchina</taxon>
        <taxon>Panagrolaimomorpha</taxon>
        <taxon>Strongyloidoidea</taxon>
        <taxon>Strongyloididae</taxon>
        <taxon>Strongyloides</taxon>
    </lineage>
</organism>
<dbReference type="PANTHER" id="PTHR13143:SF6">
    <property type="entry name" value="TETRATRICOPEPTIDE REPEAT PROTEIN 19, MITOCHONDRIAL"/>
    <property type="match status" value="1"/>
</dbReference>
<name>A0A0N5CH08_STREA</name>
<evidence type="ECO:0000256" key="3">
    <source>
        <dbReference type="ARBA" id="ARBA00022737"/>
    </source>
</evidence>
<keyword evidence="7" id="KW-1185">Reference proteome</keyword>
<evidence type="ECO:0000256" key="4">
    <source>
        <dbReference type="ARBA" id="ARBA00022803"/>
    </source>
</evidence>
<comment type="subcellular location">
    <subcellularLocation>
        <location evidence="1">Mitochondrion</location>
    </subcellularLocation>
</comment>
<dbReference type="WBParaSite" id="SPAL_0001713300.1">
    <property type="protein sequence ID" value="SPAL_0001713300.1"/>
    <property type="gene ID" value="SPAL_0001713300"/>
</dbReference>
<keyword evidence="3" id="KW-0677">Repeat</keyword>
<evidence type="ECO:0000256" key="1">
    <source>
        <dbReference type="ARBA" id="ARBA00004173"/>
    </source>
</evidence>
<comment type="similarity">
    <text evidence="2">Belongs to the TTC19 family.</text>
</comment>
<evidence type="ECO:0000313" key="7">
    <source>
        <dbReference type="Proteomes" id="UP000046392"/>
    </source>
</evidence>
<keyword evidence="4" id="KW-0802">TPR repeat</keyword>
<sequence length="380" mass="44172">MIKFLNHLKYFKTNQLWNLYRPIVFSKNDVSSFDNKRVRNIYEGNHGNNYNNYWNHFVGYKKILLCGTLLLSIKEFFENESIKLDDDPLKDMVKQSWLHTKRKKYDLAISILHRALKLAHDQKNEMIKTRIYLEMGDVYSLSNDDNAEDLYKLVLQRLSTLHNISNSHPSYITTSIKLASVLGDKGNIHDADVGFKHCITKQKENINKIEKELNGEINNEILNAKALYGYALNAYSHFLVKNGGDKLMNEAQSYINDAIELSNEIYGENSQSTLHLINNFAAVCIMNNYFDIAKKYLEEAIKSIEKNKEIEEIVIGMYCNLAEALYHTGNSREAGNFARKAIISSKKLSKNVHSFALSYGEELRNTMKKDHRYEKKWFFF</sequence>
<keyword evidence="5" id="KW-0809">Transit peptide</keyword>
<accession>A0A0N5CH08</accession>
<evidence type="ECO:0000256" key="2">
    <source>
        <dbReference type="ARBA" id="ARBA00008219"/>
    </source>
</evidence>
<dbReference type="Proteomes" id="UP000046392">
    <property type="component" value="Unplaced"/>
</dbReference>
<proteinExistence type="inferred from homology"/>
<evidence type="ECO:0000313" key="8">
    <source>
        <dbReference type="WBParaSite" id="SPAL_0001713300.1"/>
    </source>
</evidence>
<dbReference type="PANTHER" id="PTHR13143">
    <property type="entry name" value="TETRATRICOPEPTIDE REPEAT PROTEIN 19"/>
    <property type="match status" value="1"/>
</dbReference>
<dbReference type="SUPFAM" id="SSF48452">
    <property type="entry name" value="TPR-like"/>
    <property type="match status" value="2"/>
</dbReference>
<dbReference type="Gene3D" id="1.25.40.10">
    <property type="entry name" value="Tetratricopeptide repeat domain"/>
    <property type="match status" value="2"/>
</dbReference>
<dbReference type="GO" id="GO:0034551">
    <property type="term" value="P:mitochondrial respiratory chain complex III assembly"/>
    <property type="evidence" value="ECO:0007669"/>
    <property type="project" value="InterPro"/>
</dbReference>
<dbReference type="AlphaFoldDB" id="A0A0N5CH08"/>
<keyword evidence="6" id="KW-0496">Mitochondrion</keyword>
<dbReference type="InterPro" id="IPR040395">
    <property type="entry name" value="TTC19"/>
</dbReference>
<evidence type="ECO:0000256" key="6">
    <source>
        <dbReference type="ARBA" id="ARBA00023128"/>
    </source>
</evidence>
<dbReference type="STRING" id="174720.A0A0N5CH08"/>
<evidence type="ECO:0000256" key="5">
    <source>
        <dbReference type="ARBA" id="ARBA00022946"/>
    </source>
</evidence>
<dbReference type="GO" id="GO:0005743">
    <property type="term" value="C:mitochondrial inner membrane"/>
    <property type="evidence" value="ECO:0007669"/>
    <property type="project" value="TreeGrafter"/>
</dbReference>
<protein>
    <submittedName>
        <fullName evidence="8">TPR_REGION domain-containing protein</fullName>
    </submittedName>
</protein>
<reference evidence="8" key="1">
    <citation type="submission" date="2017-02" db="UniProtKB">
        <authorList>
            <consortium name="WormBaseParasite"/>
        </authorList>
    </citation>
    <scope>IDENTIFICATION</scope>
</reference>